<evidence type="ECO:0000259" key="1">
    <source>
        <dbReference type="PROSITE" id="PS50943"/>
    </source>
</evidence>
<dbReference type="Gene3D" id="1.10.260.40">
    <property type="entry name" value="lambda repressor-like DNA-binding domains"/>
    <property type="match status" value="1"/>
</dbReference>
<dbReference type="PANTHER" id="PTHR37301:SF1">
    <property type="entry name" value="DNA-BINDING PROTEIN"/>
    <property type="match status" value="1"/>
</dbReference>
<dbReference type="InterPro" id="IPR001387">
    <property type="entry name" value="Cro/C1-type_HTH"/>
</dbReference>
<evidence type="ECO:0000313" key="3">
    <source>
        <dbReference type="Proteomes" id="UP001163739"/>
    </source>
</evidence>
<dbReference type="CDD" id="cd00093">
    <property type="entry name" value="HTH_XRE"/>
    <property type="match status" value="1"/>
</dbReference>
<feature type="domain" description="HTH cro/C1-type" evidence="1">
    <location>
        <begin position="6"/>
        <end position="61"/>
    </location>
</feature>
<dbReference type="PANTHER" id="PTHR37301">
    <property type="entry name" value="DNA-BINDING PROTEIN-RELATED"/>
    <property type="match status" value="1"/>
</dbReference>
<organism evidence="2 3">
    <name type="scientific">Alkalimarinus alittae</name>
    <dbReference type="NCBI Taxonomy" id="2961619"/>
    <lineage>
        <taxon>Bacteria</taxon>
        <taxon>Pseudomonadati</taxon>
        <taxon>Pseudomonadota</taxon>
        <taxon>Gammaproteobacteria</taxon>
        <taxon>Alteromonadales</taxon>
        <taxon>Alteromonadaceae</taxon>
        <taxon>Alkalimarinus</taxon>
    </lineage>
</organism>
<dbReference type="InterPro" id="IPR010982">
    <property type="entry name" value="Lambda_DNA-bd_dom_sf"/>
</dbReference>
<keyword evidence="3" id="KW-1185">Reference proteome</keyword>
<dbReference type="SUPFAM" id="SSF47413">
    <property type="entry name" value="lambda repressor-like DNA-binding domains"/>
    <property type="match status" value="1"/>
</dbReference>
<name>A0ABY6N4L7_9ALTE</name>
<dbReference type="RefSeq" id="WP_265048418.1">
    <property type="nucleotide sequence ID" value="NZ_CP100390.1"/>
</dbReference>
<sequence>MIRCHLSKLMGEHKMNISDVARESGLNRSTISSLYHEKATRIELETIEKICKVFGCSVGDMLEINDKVEG</sequence>
<reference evidence="2" key="1">
    <citation type="submission" date="2022-06" db="EMBL/GenBank/DDBJ databases">
        <title>Alkalimarinus sp. nov., isolated from gut of a Alitta virens.</title>
        <authorList>
            <person name="Yang A.I."/>
            <person name="Shin N.-R."/>
        </authorList>
    </citation>
    <scope>NUCLEOTIDE SEQUENCE</scope>
    <source>
        <strain evidence="2">A2M4</strain>
    </source>
</reference>
<accession>A0ABY6N4L7</accession>
<gene>
    <name evidence="2" type="ORF">NKI27_04075</name>
</gene>
<dbReference type="Pfam" id="PF13443">
    <property type="entry name" value="HTH_26"/>
    <property type="match status" value="1"/>
</dbReference>
<protein>
    <submittedName>
        <fullName evidence="2">Helix-turn-helix transcriptional regulator</fullName>
    </submittedName>
</protein>
<dbReference type="Proteomes" id="UP001163739">
    <property type="component" value="Chromosome"/>
</dbReference>
<proteinExistence type="predicted"/>
<dbReference type="EMBL" id="CP100390">
    <property type="protein sequence ID" value="UZE96937.1"/>
    <property type="molecule type" value="Genomic_DNA"/>
</dbReference>
<evidence type="ECO:0000313" key="2">
    <source>
        <dbReference type="EMBL" id="UZE96937.1"/>
    </source>
</evidence>
<dbReference type="SMART" id="SM00530">
    <property type="entry name" value="HTH_XRE"/>
    <property type="match status" value="1"/>
</dbReference>
<dbReference type="PROSITE" id="PS50943">
    <property type="entry name" value="HTH_CROC1"/>
    <property type="match status" value="1"/>
</dbReference>